<dbReference type="EMBL" id="UGHX01000003">
    <property type="protein sequence ID" value="STP14319.1"/>
    <property type="molecule type" value="Genomic_DNA"/>
</dbReference>
<protein>
    <submittedName>
        <fullName evidence="1">Terminase</fullName>
    </submittedName>
</protein>
<dbReference type="EMBL" id="UGHX01000004">
    <property type="protein sequence ID" value="STP14338.1"/>
    <property type="molecule type" value="Genomic_DNA"/>
</dbReference>
<sequence length="196" mass="22006">MAIQNKAEIKAYYETHNTKAKEVAKIFNIAYRTLANWIAKEGWEKGAAIKEIEAEVLNNNLTNHRLSTFLGSKKQELKKQIAGNIDVSELDSMIVNNLLESSTDELLLKAMNLNFINKNILLSAMIAKDELLRLVAFNKGGKPDPMIIACAEKTARMFEGLKVSLYGKEVLREAEGVENDYSKLSTNELLSLLEEE</sequence>
<proteinExistence type="predicted"/>
<gene>
    <name evidence="1" type="ORF">NCTC12219_00899</name>
    <name evidence="2" type="ORF">NCTC12219_01866</name>
    <name evidence="3" type="ORF">NCTC12219_01885</name>
</gene>
<accession>A0A377JSX9</accession>
<dbReference type="AlphaFoldDB" id="A0A377JSX9"/>
<evidence type="ECO:0000313" key="1">
    <source>
        <dbReference type="EMBL" id="STP11016.1"/>
    </source>
</evidence>
<dbReference type="EMBL" id="UGHX01000001">
    <property type="protein sequence ID" value="STP11016.1"/>
    <property type="molecule type" value="Genomic_DNA"/>
</dbReference>
<organism evidence="1 4">
    <name type="scientific">Helicobacter cinaedi</name>
    <dbReference type="NCBI Taxonomy" id="213"/>
    <lineage>
        <taxon>Bacteria</taxon>
        <taxon>Pseudomonadati</taxon>
        <taxon>Campylobacterota</taxon>
        <taxon>Epsilonproteobacteria</taxon>
        <taxon>Campylobacterales</taxon>
        <taxon>Helicobacteraceae</taxon>
        <taxon>Helicobacter</taxon>
    </lineage>
</organism>
<dbReference type="RefSeq" id="WP_258864738.1">
    <property type="nucleotide sequence ID" value="NZ_UGHX01000001.1"/>
</dbReference>
<evidence type="ECO:0000313" key="2">
    <source>
        <dbReference type="EMBL" id="STP14319.1"/>
    </source>
</evidence>
<evidence type="ECO:0000313" key="3">
    <source>
        <dbReference type="EMBL" id="STP14338.1"/>
    </source>
</evidence>
<dbReference type="Proteomes" id="UP000255103">
    <property type="component" value="Unassembled WGS sequence"/>
</dbReference>
<evidence type="ECO:0000313" key="4">
    <source>
        <dbReference type="Proteomes" id="UP000255103"/>
    </source>
</evidence>
<name>A0A377JSX9_9HELI</name>
<reference evidence="1 4" key="1">
    <citation type="submission" date="2018-06" db="EMBL/GenBank/DDBJ databases">
        <authorList>
            <consortium name="Pathogen Informatics"/>
            <person name="Doyle S."/>
        </authorList>
    </citation>
    <scope>NUCLEOTIDE SEQUENCE [LARGE SCALE GENOMIC DNA]</scope>
    <source>
        <strain evidence="1 4">NCTC12219</strain>
    </source>
</reference>